<evidence type="ECO:0000313" key="3">
    <source>
        <dbReference type="Proteomes" id="UP000800094"/>
    </source>
</evidence>
<reference evidence="2" key="1">
    <citation type="journal article" date="2020" name="Stud. Mycol.">
        <title>101 Dothideomycetes genomes: a test case for predicting lifestyles and emergence of pathogens.</title>
        <authorList>
            <person name="Haridas S."/>
            <person name="Albert R."/>
            <person name="Binder M."/>
            <person name="Bloem J."/>
            <person name="Labutti K."/>
            <person name="Salamov A."/>
            <person name="Andreopoulos B."/>
            <person name="Baker S."/>
            <person name="Barry K."/>
            <person name="Bills G."/>
            <person name="Bluhm B."/>
            <person name="Cannon C."/>
            <person name="Castanera R."/>
            <person name="Culley D."/>
            <person name="Daum C."/>
            <person name="Ezra D."/>
            <person name="Gonzalez J."/>
            <person name="Henrissat B."/>
            <person name="Kuo A."/>
            <person name="Liang C."/>
            <person name="Lipzen A."/>
            <person name="Lutzoni F."/>
            <person name="Magnuson J."/>
            <person name="Mondo S."/>
            <person name="Nolan M."/>
            <person name="Ohm R."/>
            <person name="Pangilinan J."/>
            <person name="Park H.-J."/>
            <person name="Ramirez L."/>
            <person name="Alfaro M."/>
            <person name="Sun H."/>
            <person name="Tritt A."/>
            <person name="Yoshinaga Y."/>
            <person name="Zwiers L.-H."/>
            <person name="Turgeon B."/>
            <person name="Goodwin S."/>
            <person name="Spatafora J."/>
            <person name="Crous P."/>
            <person name="Grigoriev I."/>
        </authorList>
    </citation>
    <scope>NUCLEOTIDE SEQUENCE</scope>
    <source>
        <strain evidence="2">CBS 122368</strain>
    </source>
</reference>
<evidence type="ECO:0000313" key="2">
    <source>
        <dbReference type="EMBL" id="KAF2253313.1"/>
    </source>
</evidence>
<accession>A0A6A6IVU0</accession>
<proteinExistence type="predicted"/>
<dbReference type="EMBL" id="ML987191">
    <property type="protein sequence ID" value="KAF2253313.1"/>
    <property type="molecule type" value="Genomic_DNA"/>
</dbReference>
<organism evidence="2 3">
    <name type="scientific">Trematosphaeria pertusa</name>
    <dbReference type="NCBI Taxonomy" id="390896"/>
    <lineage>
        <taxon>Eukaryota</taxon>
        <taxon>Fungi</taxon>
        <taxon>Dikarya</taxon>
        <taxon>Ascomycota</taxon>
        <taxon>Pezizomycotina</taxon>
        <taxon>Dothideomycetes</taxon>
        <taxon>Pleosporomycetidae</taxon>
        <taxon>Pleosporales</taxon>
        <taxon>Massarineae</taxon>
        <taxon>Trematosphaeriaceae</taxon>
        <taxon>Trematosphaeria</taxon>
    </lineage>
</organism>
<protein>
    <submittedName>
        <fullName evidence="2">Uncharacterized protein</fullName>
    </submittedName>
</protein>
<keyword evidence="3" id="KW-1185">Reference proteome</keyword>
<dbReference type="Proteomes" id="UP000800094">
    <property type="component" value="Unassembled WGS sequence"/>
</dbReference>
<evidence type="ECO:0000256" key="1">
    <source>
        <dbReference type="SAM" id="MobiDB-lite"/>
    </source>
</evidence>
<feature type="region of interest" description="Disordered" evidence="1">
    <location>
        <begin position="24"/>
        <end position="62"/>
    </location>
</feature>
<sequence length="171" mass="19402">WLAVASSLQRRLLRRRERRRPLVVLHPQSGAEGRAAQTRARLRGKGGANRRPRPGRPTRRSGVFFDPKEVEAQAREALLHRRRWHSRRVFGDTPFQPRPFSPPQHAATSARPIFIIPDHQKLSLSPEVHHLHSPIRFPDVVLCTLHAHCPCLSRSRSATTITTARAAISSL</sequence>
<dbReference type="GeneID" id="54588593"/>
<gene>
    <name evidence="2" type="ORF">BU26DRAFT_601465</name>
</gene>
<dbReference type="RefSeq" id="XP_033688317.1">
    <property type="nucleotide sequence ID" value="XM_033835263.1"/>
</dbReference>
<feature type="non-terminal residue" evidence="2">
    <location>
        <position position="1"/>
    </location>
</feature>
<feature type="compositionally biased region" description="Basic residues" evidence="1">
    <location>
        <begin position="40"/>
        <end position="59"/>
    </location>
</feature>
<name>A0A6A6IVU0_9PLEO</name>
<dbReference type="AlphaFoldDB" id="A0A6A6IVU0"/>